<dbReference type="SUPFAM" id="SSF57610">
    <property type="entry name" value="Thyroglobulin type-1 domain"/>
    <property type="match status" value="2"/>
</dbReference>
<dbReference type="Pfam" id="PF10591">
    <property type="entry name" value="SPARC_Ca_bdg"/>
    <property type="match status" value="1"/>
</dbReference>
<dbReference type="GO" id="GO:0008201">
    <property type="term" value="F:heparin binding"/>
    <property type="evidence" value="ECO:0007669"/>
    <property type="project" value="TreeGrafter"/>
</dbReference>
<dbReference type="InterPro" id="IPR036857">
    <property type="entry name" value="Thyroglobulin_1_sf"/>
</dbReference>
<feature type="disulfide bond" evidence="9">
    <location>
        <begin position="119"/>
        <end position="139"/>
    </location>
</feature>
<dbReference type="Proteomes" id="UP001066276">
    <property type="component" value="Chromosome 9"/>
</dbReference>
<keyword evidence="14" id="KW-1185">Reference proteome</keyword>
<proteinExistence type="predicted"/>
<reference evidence="13" key="1">
    <citation type="journal article" date="2022" name="bioRxiv">
        <title>Sequencing and chromosome-scale assembly of the giantPleurodeles waltlgenome.</title>
        <authorList>
            <person name="Brown T."/>
            <person name="Elewa A."/>
            <person name="Iarovenko S."/>
            <person name="Subramanian E."/>
            <person name="Araus A.J."/>
            <person name="Petzold A."/>
            <person name="Susuki M."/>
            <person name="Suzuki K.-i.T."/>
            <person name="Hayashi T."/>
            <person name="Toyoda A."/>
            <person name="Oliveira C."/>
            <person name="Osipova E."/>
            <person name="Leigh N.D."/>
            <person name="Simon A."/>
            <person name="Yun M.H."/>
        </authorList>
    </citation>
    <scope>NUCLEOTIDE SEQUENCE</scope>
    <source>
        <strain evidence="13">20211129_DDA</strain>
        <tissue evidence="13">Liver</tissue>
    </source>
</reference>
<dbReference type="PROSITE" id="PS00018">
    <property type="entry name" value="EF_HAND_1"/>
    <property type="match status" value="1"/>
</dbReference>
<protein>
    <recommendedName>
        <fullName evidence="15">SPARC related modular calcium binding 2</fullName>
    </recommendedName>
</protein>
<dbReference type="GO" id="GO:0030198">
    <property type="term" value="P:extracellular matrix organization"/>
    <property type="evidence" value="ECO:0007669"/>
    <property type="project" value="TreeGrafter"/>
</dbReference>
<evidence type="ECO:0000256" key="4">
    <source>
        <dbReference type="ARBA" id="ARBA00022729"/>
    </source>
</evidence>
<dbReference type="PANTHER" id="PTHR12352">
    <property type="entry name" value="SECRETED MODULAR CALCIUM-BINDING PROTEIN"/>
    <property type="match status" value="1"/>
</dbReference>
<keyword evidence="4" id="KW-0732">Signal</keyword>
<organism evidence="13 14">
    <name type="scientific">Pleurodeles waltl</name>
    <name type="common">Iberian ribbed newt</name>
    <dbReference type="NCBI Taxonomy" id="8319"/>
    <lineage>
        <taxon>Eukaryota</taxon>
        <taxon>Metazoa</taxon>
        <taxon>Chordata</taxon>
        <taxon>Craniata</taxon>
        <taxon>Vertebrata</taxon>
        <taxon>Euteleostomi</taxon>
        <taxon>Amphibia</taxon>
        <taxon>Batrachia</taxon>
        <taxon>Caudata</taxon>
        <taxon>Salamandroidea</taxon>
        <taxon>Salamandridae</taxon>
        <taxon>Pleurodelinae</taxon>
        <taxon>Pleurodeles</taxon>
    </lineage>
</organism>
<dbReference type="InterPro" id="IPR011992">
    <property type="entry name" value="EF-hand-dom_pair"/>
</dbReference>
<evidence type="ECO:0000256" key="1">
    <source>
        <dbReference type="ARBA" id="ARBA00004498"/>
    </source>
</evidence>
<name>A0AAV7N0Y4_PLEWA</name>
<dbReference type="GO" id="GO:0005509">
    <property type="term" value="F:calcium ion binding"/>
    <property type="evidence" value="ECO:0007669"/>
    <property type="project" value="InterPro"/>
</dbReference>
<dbReference type="EMBL" id="JANPWB010000013">
    <property type="protein sequence ID" value="KAJ1109109.1"/>
    <property type="molecule type" value="Genomic_DNA"/>
</dbReference>
<accession>A0AAV7N0Y4</accession>
<dbReference type="Gene3D" id="4.10.800.10">
    <property type="entry name" value="Thyroglobulin type-1"/>
    <property type="match status" value="2"/>
</dbReference>
<dbReference type="GO" id="GO:0005604">
    <property type="term" value="C:basement membrane"/>
    <property type="evidence" value="ECO:0007669"/>
    <property type="project" value="TreeGrafter"/>
</dbReference>
<evidence type="ECO:0000256" key="7">
    <source>
        <dbReference type="ARBA" id="ARBA00023157"/>
    </source>
</evidence>
<keyword evidence="2" id="KW-0964">Secreted</keyword>
<sequence length="407" mass="45443">MPVVEFIISESDRGVLCTLDCIRERQKPICGTDGKLYKSFCAFQRAKCQDLLLESVPRAHCASAEANNVSLTKCQEDRAVALSQAQARRHSGSIYVPECSEDGSFLQVQCHKQTGYCWCSTADGKPVSGTSVVNQTPNCTGSYSVKLPWTDPNSSKREEGARLRPTEESKPVPASNKQEEGTLLPILIPIIIPDFKPGHPLKRSHESPLSCEQERREALEDTQNEGAFIPECDGDGSYKSVQCHQATGYCWCTRTDTGRPIPGTSTRNFPPDCDSHLLAKTMEMGSLYRERALPGCPGSKKVEFLTNLLKALASDMAQSKVVPLTIRRQSDGMLGPTLEDRAVRWHFIRLDKDFSNSISEKEMRPLKLYMKKNTRPKRCIRKFMEYCDLSNDKQLSLHELKGCLGLS</sequence>
<dbReference type="Pfam" id="PF00086">
    <property type="entry name" value="Thyroglobulin_1"/>
    <property type="match status" value="2"/>
</dbReference>
<feature type="compositionally biased region" description="Basic and acidic residues" evidence="10">
    <location>
        <begin position="154"/>
        <end position="170"/>
    </location>
</feature>
<dbReference type="InterPro" id="IPR036058">
    <property type="entry name" value="Kazal_dom_sf"/>
</dbReference>
<evidence type="ECO:0000313" key="13">
    <source>
        <dbReference type="EMBL" id="KAJ1109109.1"/>
    </source>
</evidence>
<comment type="subcellular location">
    <subcellularLocation>
        <location evidence="1">Secreted</location>
        <location evidence="1">Extracellular space</location>
        <location evidence="1">Extracellular matrix</location>
    </subcellularLocation>
</comment>
<gene>
    <name evidence="13" type="ORF">NDU88_006474</name>
</gene>
<dbReference type="GO" id="GO:0050840">
    <property type="term" value="F:extracellular matrix binding"/>
    <property type="evidence" value="ECO:0007669"/>
    <property type="project" value="TreeGrafter"/>
</dbReference>
<dbReference type="Gene3D" id="3.30.60.30">
    <property type="match status" value="1"/>
</dbReference>
<dbReference type="CDD" id="cd00191">
    <property type="entry name" value="TY"/>
    <property type="match status" value="2"/>
</dbReference>
<feature type="region of interest" description="Disordered" evidence="10">
    <location>
        <begin position="144"/>
        <end position="179"/>
    </location>
</feature>
<dbReference type="SUPFAM" id="SSF47473">
    <property type="entry name" value="EF-hand"/>
    <property type="match status" value="1"/>
</dbReference>
<dbReference type="SMART" id="SM00280">
    <property type="entry name" value="KAZAL"/>
    <property type="match status" value="1"/>
</dbReference>
<dbReference type="InterPro" id="IPR002350">
    <property type="entry name" value="Kazal_dom"/>
</dbReference>
<dbReference type="SUPFAM" id="SSF100895">
    <property type="entry name" value="Kazal-type serine protease inhibitors"/>
    <property type="match status" value="1"/>
</dbReference>
<evidence type="ECO:0000313" key="14">
    <source>
        <dbReference type="Proteomes" id="UP001066276"/>
    </source>
</evidence>
<comment type="caution">
    <text evidence="13">The sequence shown here is derived from an EMBL/GenBank/DDBJ whole genome shotgun (WGS) entry which is preliminary data.</text>
</comment>
<keyword evidence="6" id="KW-0106">Calcium</keyword>
<evidence type="ECO:0008006" key="15">
    <source>
        <dbReference type="Google" id="ProtNLM"/>
    </source>
</evidence>
<dbReference type="InterPro" id="IPR018247">
    <property type="entry name" value="EF_Hand_1_Ca_BS"/>
</dbReference>
<dbReference type="InterPro" id="IPR019577">
    <property type="entry name" value="SPARC/Testican_Ca-bd-dom"/>
</dbReference>
<feature type="domain" description="Thyroglobulin type-1" evidence="11">
    <location>
        <begin position="208"/>
        <end position="273"/>
    </location>
</feature>
<evidence type="ECO:0000256" key="2">
    <source>
        <dbReference type="ARBA" id="ARBA00022525"/>
    </source>
</evidence>
<keyword evidence="5" id="KW-0677">Repeat</keyword>
<feature type="disulfide bond" evidence="9">
    <location>
        <begin position="110"/>
        <end position="117"/>
    </location>
</feature>
<keyword evidence="7 9" id="KW-1015">Disulfide bond</keyword>
<evidence type="ECO:0000259" key="11">
    <source>
        <dbReference type="PROSITE" id="PS51162"/>
    </source>
</evidence>
<dbReference type="GO" id="GO:0005615">
    <property type="term" value="C:extracellular space"/>
    <property type="evidence" value="ECO:0007669"/>
    <property type="project" value="TreeGrafter"/>
</dbReference>
<dbReference type="Gene3D" id="1.10.238.10">
    <property type="entry name" value="EF-hand"/>
    <property type="match status" value="1"/>
</dbReference>
<evidence type="ECO:0000256" key="8">
    <source>
        <dbReference type="ARBA" id="ARBA00023180"/>
    </source>
</evidence>
<evidence type="ECO:0000256" key="9">
    <source>
        <dbReference type="PROSITE-ProRule" id="PRU00500"/>
    </source>
</evidence>
<dbReference type="InterPro" id="IPR000716">
    <property type="entry name" value="Thyroglobulin_1"/>
</dbReference>
<dbReference type="AlphaFoldDB" id="A0AAV7N0Y4"/>
<evidence type="ECO:0000256" key="6">
    <source>
        <dbReference type="ARBA" id="ARBA00022837"/>
    </source>
</evidence>
<evidence type="ECO:0000256" key="10">
    <source>
        <dbReference type="SAM" id="MobiDB-lite"/>
    </source>
</evidence>
<dbReference type="SMART" id="SM00211">
    <property type="entry name" value="TY"/>
    <property type="match status" value="2"/>
</dbReference>
<keyword evidence="8" id="KW-0325">Glycoprotein</keyword>
<feature type="domain" description="Thyroglobulin type-1" evidence="11">
    <location>
        <begin position="71"/>
        <end position="139"/>
    </location>
</feature>
<dbReference type="PANTHER" id="PTHR12352:SF13">
    <property type="entry name" value="SPARC-RELATED MODULAR CALCIUM-BINDING PROTEIN 1"/>
    <property type="match status" value="1"/>
</dbReference>
<feature type="domain" description="Kazal-like" evidence="12">
    <location>
        <begin position="11"/>
        <end position="63"/>
    </location>
</feature>
<evidence type="ECO:0000256" key="3">
    <source>
        <dbReference type="ARBA" id="ARBA00022723"/>
    </source>
</evidence>
<feature type="disulfide bond" evidence="9">
    <location>
        <begin position="243"/>
        <end position="250"/>
    </location>
</feature>
<dbReference type="PROSITE" id="PS51162">
    <property type="entry name" value="THYROGLOBULIN_1_2"/>
    <property type="match status" value="2"/>
</dbReference>
<dbReference type="InterPro" id="IPR051950">
    <property type="entry name" value="Dev_reg/Prot_inhib"/>
</dbReference>
<dbReference type="PROSITE" id="PS51465">
    <property type="entry name" value="KAZAL_2"/>
    <property type="match status" value="1"/>
</dbReference>
<dbReference type="FunFam" id="4.10.800.10:FF:000004">
    <property type="entry name" value="SPARC-related modular calcium-binding protein 1"/>
    <property type="match status" value="1"/>
</dbReference>
<dbReference type="Pfam" id="PF07648">
    <property type="entry name" value="Kazal_2"/>
    <property type="match status" value="1"/>
</dbReference>
<evidence type="ECO:0000259" key="12">
    <source>
        <dbReference type="PROSITE" id="PS51465"/>
    </source>
</evidence>
<keyword evidence="3" id="KW-0479">Metal-binding</keyword>
<evidence type="ECO:0000256" key="5">
    <source>
        <dbReference type="ARBA" id="ARBA00022737"/>
    </source>
</evidence>
<comment type="caution">
    <text evidence="9">Lacks conserved residue(s) required for the propagation of feature annotation.</text>
</comment>